<reference evidence="2" key="1">
    <citation type="journal article" date="2019" name="Int. J. Syst. Evol. Microbiol.">
        <title>The Global Catalogue of Microorganisms (GCM) 10K type strain sequencing project: providing services to taxonomists for standard genome sequencing and annotation.</title>
        <authorList>
            <consortium name="The Broad Institute Genomics Platform"/>
            <consortium name="The Broad Institute Genome Sequencing Center for Infectious Disease"/>
            <person name="Wu L."/>
            <person name="Ma J."/>
        </authorList>
    </citation>
    <scope>NUCLEOTIDE SEQUENCE [LARGE SCALE GENOMIC DNA]</scope>
    <source>
        <strain evidence="2">CCUG 48216</strain>
    </source>
</reference>
<organism evidence="1 2">
    <name type="scientific">Paenibacillus timonensis</name>
    <dbReference type="NCBI Taxonomy" id="225915"/>
    <lineage>
        <taxon>Bacteria</taxon>
        <taxon>Bacillati</taxon>
        <taxon>Bacillota</taxon>
        <taxon>Bacilli</taxon>
        <taxon>Bacillales</taxon>
        <taxon>Paenibacillaceae</taxon>
        <taxon>Paenibacillus</taxon>
    </lineage>
</organism>
<proteinExistence type="predicted"/>
<comment type="caution">
    <text evidence="1">The sequence shown here is derived from an EMBL/GenBank/DDBJ whole genome shotgun (WGS) entry which is preliminary data.</text>
</comment>
<accession>A0ABW3SEJ6</accession>
<keyword evidence="2" id="KW-1185">Reference proteome</keyword>
<dbReference type="Proteomes" id="UP001597211">
    <property type="component" value="Unassembled WGS sequence"/>
</dbReference>
<evidence type="ECO:0000313" key="2">
    <source>
        <dbReference type="Proteomes" id="UP001597211"/>
    </source>
</evidence>
<name>A0ABW3SEJ6_9BACL</name>
<evidence type="ECO:0008006" key="3">
    <source>
        <dbReference type="Google" id="ProtNLM"/>
    </source>
</evidence>
<protein>
    <recommendedName>
        <fullName evidence="3">Cysteine-rich VLP domain-containing protein</fullName>
    </recommendedName>
</protein>
<dbReference type="RefSeq" id="WP_240270374.1">
    <property type="nucleotide sequence ID" value="NZ_JAKSXN010000044.1"/>
</dbReference>
<dbReference type="EMBL" id="JBHTKZ010000040">
    <property type="protein sequence ID" value="MFD1183216.1"/>
    <property type="molecule type" value="Genomic_DNA"/>
</dbReference>
<gene>
    <name evidence="1" type="ORF">ACFQ2Z_17905</name>
</gene>
<evidence type="ECO:0000313" key="1">
    <source>
        <dbReference type="EMBL" id="MFD1183216.1"/>
    </source>
</evidence>
<sequence>MNEKQDDAKRYCPYFHGDCTCALLAGMSKDDIRCKVWRGADSIRCRYLDTQICRR</sequence>